<reference evidence="2 3" key="2">
    <citation type="submission" date="2019-01" db="EMBL/GenBank/DDBJ databases">
        <authorList>
            <person name="Li Y."/>
        </authorList>
    </citation>
    <scope>NUCLEOTIDE SEQUENCE [LARGE SCALE GENOMIC DNA]</scope>
    <source>
        <strain evidence="2 3">07D10-4-3</strain>
    </source>
</reference>
<dbReference type="Gene3D" id="1.10.10.60">
    <property type="entry name" value="Homeodomain-like"/>
    <property type="match status" value="1"/>
</dbReference>
<organism evidence="2 3">
    <name type="scientific">Paenirhodobacter populi</name>
    <dbReference type="NCBI Taxonomy" id="2306993"/>
    <lineage>
        <taxon>Bacteria</taxon>
        <taxon>Pseudomonadati</taxon>
        <taxon>Pseudomonadota</taxon>
        <taxon>Alphaproteobacteria</taxon>
        <taxon>Rhodobacterales</taxon>
        <taxon>Rhodobacter group</taxon>
        <taxon>Paenirhodobacter</taxon>
    </lineage>
</organism>
<dbReference type="PROSITE" id="PS01124">
    <property type="entry name" value="HTH_ARAC_FAMILY_2"/>
    <property type="match status" value="1"/>
</dbReference>
<proteinExistence type="predicted"/>
<dbReference type="Proteomes" id="UP000284451">
    <property type="component" value="Unassembled WGS sequence"/>
</dbReference>
<dbReference type="AlphaFoldDB" id="A0A443JX39"/>
<dbReference type="PANTHER" id="PTHR11019">
    <property type="entry name" value="HTH-TYPE TRANSCRIPTIONAL REGULATOR NIMR"/>
    <property type="match status" value="1"/>
</dbReference>
<dbReference type="GO" id="GO:0003700">
    <property type="term" value="F:DNA-binding transcription factor activity"/>
    <property type="evidence" value="ECO:0007669"/>
    <property type="project" value="InterPro"/>
</dbReference>
<dbReference type="PANTHER" id="PTHR11019:SF199">
    <property type="entry name" value="HTH-TYPE TRANSCRIPTIONAL REGULATOR NIMR"/>
    <property type="match status" value="1"/>
</dbReference>
<dbReference type="EMBL" id="SAUY01000085">
    <property type="protein sequence ID" value="RWR25051.1"/>
    <property type="molecule type" value="Genomic_DNA"/>
</dbReference>
<reference evidence="2 3" key="1">
    <citation type="submission" date="2019-01" db="EMBL/GenBank/DDBJ databases">
        <title>Sinorhodobacter populi sp. nov. isolated from the symptomatic bark tissue of Populus euramericana canker.</title>
        <authorList>
            <person name="Xu G."/>
        </authorList>
    </citation>
    <scope>NUCLEOTIDE SEQUENCE [LARGE SCALE GENOMIC DNA]</scope>
    <source>
        <strain evidence="2 3">07D10-4-3</strain>
    </source>
</reference>
<evidence type="ECO:0000313" key="3">
    <source>
        <dbReference type="Proteomes" id="UP000284451"/>
    </source>
</evidence>
<protein>
    <submittedName>
        <fullName evidence="2">AraC family transcriptional regulator</fullName>
    </submittedName>
</protein>
<gene>
    <name evidence="2" type="ORF">D2T29_22405</name>
</gene>
<evidence type="ECO:0000313" key="2">
    <source>
        <dbReference type="EMBL" id="RWR25051.1"/>
    </source>
</evidence>
<dbReference type="InterPro" id="IPR018060">
    <property type="entry name" value="HTH_AraC"/>
</dbReference>
<comment type="caution">
    <text evidence="2">The sequence shown here is derived from an EMBL/GenBank/DDBJ whole genome shotgun (WGS) entry which is preliminary data.</text>
</comment>
<name>A0A443JX39_9RHOB</name>
<dbReference type="GO" id="GO:0043565">
    <property type="term" value="F:sequence-specific DNA binding"/>
    <property type="evidence" value="ECO:0007669"/>
    <property type="project" value="InterPro"/>
</dbReference>
<accession>A0A443JX39</accession>
<evidence type="ECO:0000259" key="1">
    <source>
        <dbReference type="PROSITE" id="PS01124"/>
    </source>
</evidence>
<sequence>MWRWLNERTLARLIIRETGMTFGRWLQQLCILMASHQLAEGKTVHQLADALAMRPTALNTMFRKALGMIPG</sequence>
<dbReference type="Pfam" id="PF12833">
    <property type="entry name" value="HTH_18"/>
    <property type="match status" value="1"/>
</dbReference>
<feature type="domain" description="HTH araC/xylS-type" evidence="1">
    <location>
        <begin position="5"/>
        <end position="71"/>
    </location>
</feature>